<comment type="caution">
    <text evidence="1">The sequence shown here is derived from an EMBL/GenBank/DDBJ whole genome shotgun (WGS) entry which is preliminary data.</text>
</comment>
<evidence type="ECO:0008006" key="3">
    <source>
        <dbReference type="Google" id="ProtNLM"/>
    </source>
</evidence>
<dbReference type="Gene3D" id="1.10.260.40">
    <property type="entry name" value="lambda repressor-like DNA-binding domains"/>
    <property type="match status" value="1"/>
</dbReference>
<keyword evidence="2" id="KW-1185">Reference proteome</keyword>
<name>A0A9W6C706_9FIRM</name>
<dbReference type="InterPro" id="IPR001387">
    <property type="entry name" value="Cro/C1-type_HTH"/>
</dbReference>
<dbReference type="Proteomes" id="UP001145145">
    <property type="component" value="Unassembled WGS sequence"/>
</dbReference>
<evidence type="ECO:0000313" key="1">
    <source>
        <dbReference type="EMBL" id="GLG06351.1"/>
    </source>
</evidence>
<proteinExistence type="predicted"/>
<organism evidence="1 2">
    <name type="scientific">Sellimonas catena</name>
    <dbReference type="NCBI Taxonomy" id="2994035"/>
    <lineage>
        <taxon>Bacteria</taxon>
        <taxon>Bacillati</taxon>
        <taxon>Bacillota</taxon>
        <taxon>Clostridia</taxon>
        <taxon>Lachnospirales</taxon>
        <taxon>Lachnospiraceae</taxon>
        <taxon>Sellimonas</taxon>
    </lineage>
</organism>
<dbReference type="RefSeq" id="WP_281874424.1">
    <property type="nucleotide sequence ID" value="NZ_BSBO01000072.1"/>
</dbReference>
<dbReference type="GO" id="GO:0003677">
    <property type="term" value="F:DNA binding"/>
    <property type="evidence" value="ECO:0007669"/>
    <property type="project" value="InterPro"/>
</dbReference>
<gene>
    <name evidence="1" type="ORF">Selli1_35250</name>
</gene>
<sequence length="118" mass="14012">MVNNFGKFCRKLRIDKNELLYDMAAKLGVSSAFLSKVENGKKKPPKEWKDIIVQSYNLDKRQIAELEQVMYEAQNYDSIDISFMNDNDRMMMLSFARKFNELDKNKLKEFLQKEVKDE</sequence>
<evidence type="ECO:0000313" key="2">
    <source>
        <dbReference type="Proteomes" id="UP001145145"/>
    </source>
</evidence>
<dbReference type="AlphaFoldDB" id="A0A9W6C706"/>
<accession>A0A9W6C706</accession>
<dbReference type="SUPFAM" id="SSF47413">
    <property type="entry name" value="lambda repressor-like DNA-binding domains"/>
    <property type="match status" value="1"/>
</dbReference>
<dbReference type="CDD" id="cd00093">
    <property type="entry name" value="HTH_XRE"/>
    <property type="match status" value="1"/>
</dbReference>
<dbReference type="EMBL" id="BSBO01000072">
    <property type="protein sequence ID" value="GLG06351.1"/>
    <property type="molecule type" value="Genomic_DNA"/>
</dbReference>
<protein>
    <recommendedName>
        <fullName evidence="3">XRE family transcriptional regulator</fullName>
    </recommendedName>
</protein>
<dbReference type="InterPro" id="IPR010982">
    <property type="entry name" value="Lambda_DNA-bd_dom_sf"/>
</dbReference>
<reference evidence="1 2" key="1">
    <citation type="journal article" date="2023" name="Int. J. Syst. Evol. Microbiol.">
        <title>Sellimonas catena sp. nov., isolated from human faeces.</title>
        <authorList>
            <person name="Hisatomi A."/>
            <person name="Ohkuma M."/>
            <person name="Sakamoto M."/>
        </authorList>
    </citation>
    <scope>NUCLEOTIDE SEQUENCE [LARGE SCALE GENOMIC DNA]</scope>
    <source>
        <strain evidence="1 2">12EGH17</strain>
    </source>
</reference>